<reference evidence="1 2" key="1">
    <citation type="submission" date="2020-02" db="EMBL/GenBank/DDBJ databases">
        <authorList>
            <person name="Ferguson B K."/>
        </authorList>
    </citation>
    <scope>NUCLEOTIDE SEQUENCE [LARGE SCALE GENOMIC DNA]</scope>
</reference>
<dbReference type="AlphaFoldDB" id="A0A6H5I5B0"/>
<evidence type="ECO:0000313" key="2">
    <source>
        <dbReference type="Proteomes" id="UP000479190"/>
    </source>
</evidence>
<keyword evidence="2" id="KW-1185">Reference proteome</keyword>
<evidence type="ECO:0000313" key="1">
    <source>
        <dbReference type="EMBL" id="CAB0031577.1"/>
    </source>
</evidence>
<accession>A0A6H5I5B0</accession>
<gene>
    <name evidence="1" type="ORF">TBRA_LOCUS3544</name>
</gene>
<protein>
    <submittedName>
        <fullName evidence="1">Uncharacterized protein</fullName>
    </submittedName>
</protein>
<dbReference type="EMBL" id="CADCXV010000647">
    <property type="protein sequence ID" value="CAB0031577.1"/>
    <property type="molecule type" value="Genomic_DNA"/>
</dbReference>
<dbReference type="Proteomes" id="UP000479190">
    <property type="component" value="Unassembled WGS sequence"/>
</dbReference>
<sequence>MGARRKITTPQYMIQGSIRSCKLSRAYARVRWPSYLCCRCPLFYACVRCRATIYPHGFMVARLCVAIRAARERAAITTTTTTKLFAVFVDKIESEMIALAVWFAHRTARQLSGLKVNQKLQQQQQQQQQLGERKAGTRTGSNLYITVRAYTLCIRDFRGLRACGQVRGSTGNGSRLIIISERTICESATISLSTRRTPAIIMPCKIASSSRGIVRRAKSRGPGQSARINNKIHSLHARSSARPLESAHEHEPESIKQRINMLARDQNAKPVVCVLRYTLESTRERASCGELRPAISLEPRLRNIELLVQVSLLVLVVLLVQQQLAATWAVCASISIRNFALCCKCSSSQQQQPKRPMLREYDETTELGDDLQIEFECKDEKPIVDLSVAQKSDNYPPNLVHNTENLERHRQSPSHCSYIELNAILTGLLYHCCRYTHDPCMENTKKSIYKDQNFVIDDLHARVTSTQ</sequence>
<organism evidence="1 2">
    <name type="scientific">Trichogramma brassicae</name>
    <dbReference type="NCBI Taxonomy" id="86971"/>
    <lineage>
        <taxon>Eukaryota</taxon>
        <taxon>Metazoa</taxon>
        <taxon>Ecdysozoa</taxon>
        <taxon>Arthropoda</taxon>
        <taxon>Hexapoda</taxon>
        <taxon>Insecta</taxon>
        <taxon>Pterygota</taxon>
        <taxon>Neoptera</taxon>
        <taxon>Endopterygota</taxon>
        <taxon>Hymenoptera</taxon>
        <taxon>Apocrita</taxon>
        <taxon>Proctotrupomorpha</taxon>
        <taxon>Chalcidoidea</taxon>
        <taxon>Trichogrammatidae</taxon>
        <taxon>Trichogramma</taxon>
    </lineage>
</organism>
<proteinExistence type="predicted"/>
<name>A0A6H5I5B0_9HYME</name>